<dbReference type="PANTHER" id="PTHR43272">
    <property type="entry name" value="LONG-CHAIN-FATTY-ACID--COA LIGASE"/>
    <property type="match status" value="1"/>
</dbReference>
<evidence type="ECO:0000256" key="3">
    <source>
        <dbReference type="SAM" id="MobiDB-lite"/>
    </source>
</evidence>
<dbReference type="AlphaFoldDB" id="A0A8H7ZSX3"/>
<dbReference type="Pfam" id="PF00501">
    <property type="entry name" value="AMP-binding"/>
    <property type="match status" value="1"/>
</dbReference>
<comment type="caution">
    <text evidence="5">The sequence shown here is derived from an EMBL/GenBank/DDBJ whole genome shotgun (WGS) entry which is preliminary data.</text>
</comment>
<feature type="compositionally biased region" description="Low complexity" evidence="3">
    <location>
        <begin position="153"/>
        <end position="168"/>
    </location>
</feature>
<evidence type="ECO:0000256" key="2">
    <source>
        <dbReference type="ARBA" id="ARBA00022840"/>
    </source>
</evidence>
<dbReference type="OrthoDB" id="1700726at2759"/>
<dbReference type="GO" id="GO:0005783">
    <property type="term" value="C:endoplasmic reticulum"/>
    <property type="evidence" value="ECO:0007669"/>
    <property type="project" value="TreeGrafter"/>
</dbReference>
<dbReference type="PANTHER" id="PTHR43272:SF33">
    <property type="entry name" value="AMP-BINDING DOMAIN-CONTAINING PROTEIN-RELATED"/>
    <property type="match status" value="1"/>
</dbReference>
<dbReference type="GO" id="GO:0005524">
    <property type="term" value="F:ATP binding"/>
    <property type="evidence" value="ECO:0007669"/>
    <property type="project" value="UniProtKB-KW"/>
</dbReference>
<dbReference type="InterPro" id="IPR042099">
    <property type="entry name" value="ANL_N_sf"/>
</dbReference>
<dbReference type="Proteomes" id="UP000673691">
    <property type="component" value="Unassembled WGS sequence"/>
</dbReference>
<evidence type="ECO:0000313" key="5">
    <source>
        <dbReference type="EMBL" id="KAG5458864.1"/>
    </source>
</evidence>
<organism evidence="5 6">
    <name type="scientific">Olpidium bornovanus</name>
    <dbReference type="NCBI Taxonomy" id="278681"/>
    <lineage>
        <taxon>Eukaryota</taxon>
        <taxon>Fungi</taxon>
        <taxon>Fungi incertae sedis</taxon>
        <taxon>Olpidiomycota</taxon>
        <taxon>Olpidiomycotina</taxon>
        <taxon>Olpidiomycetes</taxon>
        <taxon>Olpidiales</taxon>
        <taxon>Olpidiaceae</taxon>
        <taxon>Olpidium</taxon>
    </lineage>
</organism>
<accession>A0A8H7ZSX3</accession>
<keyword evidence="1" id="KW-0547">Nucleotide-binding</keyword>
<feature type="non-terminal residue" evidence="5">
    <location>
        <position position="1"/>
    </location>
</feature>
<dbReference type="InterPro" id="IPR000873">
    <property type="entry name" value="AMP-dep_synth/lig_dom"/>
</dbReference>
<dbReference type="PROSITE" id="PS00455">
    <property type="entry name" value="AMP_BINDING"/>
    <property type="match status" value="1"/>
</dbReference>
<dbReference type="EMBL" id="JAEFCI010007789">
    <property type="protein sequence ID" value="KAG5458864.1"/>
    <property type="molecule type" value="Genomic_DNA"/>
</dbReference>
<protein>
    <recommendedName>
        <fullName evidence="4">AMP-dependent synthetase/ligase domain-containing protein</fullName>
    </recommendedName>
</protein>
<gene>
    <name evidence="5" type="ORF">BJ554DRAFT_833</name>
</gene>
<feature type="region of interest" description="Disordered" evidence="3">
    <location>
        <begin position="144"/>
        <end position="168"/>
    </location>
</feature>
<dbReference type="SUPFAM" id="SSF56801">
    <property type="entry name" value="Acetyl-CoA synthetase-like"/>
    <property type="match status" value="1"/>
</dbReference>
<evidence type="ECO:0000313" key="6">
    <source>
        <dbReference type="Proteomes" id="UP000673691"/>
    </source>
</evidence>
<reference evidence="5 6" key="1">
    <citation type="journal article" name="Sci. Rep.">
        <title>Genome-scale phylogenetic analyses confirm Olpidium as the closest living zoosporic fungus to the non-flagellated, terrestrial fungi.</title>
        <authorList>
            <person name="Chang Y."/>
            <person name="Rochon D."/>
            <person name="Sekimoto S."/>
            <person name="Wang Y."/>
            <person name="Chovatia M."/>
            <person name="Sandor L."/>
            <person name="Salamov A."/>
            <person name="Grigoriev I.V."/>
            <person name="Stajich J.E."/>
            <person name="Spatafora J.W."/>
        </authorList>
    </citation>
    <scope>NUCLEOTIDE SEQUENCE [LARGE SCALE GENOMIC DNA]</scope>
    <source>
        <strain evidence="5">S191</strain>
    </source>
</reference>
<sequence length="325" mass="34799">TTPPAVKVNPDGNYLGHRPYDPVRRRHGPYAWQTYRQVDKRVTFFGSGLVRLEERFVKKGAQRGLALYSVNRPEWTISEQAANAYSLWVSALYDTLGSSALEFILNHAEMPICVTSSDKIPGLLKLAGKLPHLKVIISMDSLAPEADGGRGPPGATAQPPAPGAGATSAGTVLREWGAAVGIQVFDFNEVEAMGAADTRPHVPPKPSDVACICYTSGTTGEPKGAILTHQNYVAAAGAILRAGAELNRDDVLISYLPLAHVFERLTEVIMVTVAGSIGFYRGDVLQLVDDMAVLRPTFFPSVPRLLVGGVFDVPARTVGTDAPHC</sequence>
<evidence type="ECO:0000256" key="1">
    <source>
        <dbReference type="ARBA" id="ARBA00022741"/>
    </source>
</evidence>
<dbReference type="InterPro" id="IPR020845">
    <property type="entry name" value="AMP-binding_CS"/>
</dbReference>
<evidence type="ECO:0000259" key="4">
    <source>
        <dbReference type="Pfam" id="PF00501"/>
    </source>
</evidence>
<feature type="domain" description="AMP-dependent synthetase/ligase" evidence="4">
    <location>
        <begin position="28"/>
        <end position="306"/>
    </location>
</feature>
<dbReference type="Gene3D" id="3.40.50.12780">
    <property type="entry name" value="N-terminal domain of ligase-like"/>
    <property type="match status" value="1"/>
</dbReference>
<keyword evidence="2" id="KW-0067">ATP-binding</keyword>
<keyword evidence="6" id="KW-1185">Reference proteome</keyword>
<dbReference type="GO" id="GO:0016020">
    <property type="term" value="C:membrane"/>
    <property type="evidence" value="ECO:0007669"/>
    <property type="project" value="TreeGrafter"/>
</dbReference>
<name>A0A8H7ZSX3_9FUNG</name>
<proteinExistence type="predicted"/>
<dbReference type="GO" id="GO:0004467">
    <property type="term" value="F:long-chain fatty acid-CoA ligase activity"/>
    <property type="evidence" value="ECO:0007669"/>
    <property type="project" value="TreeGrafter"/>
</dbReference>